<keyword evidence="10" id="KW-0413">Isomerase</keyword>
<sequence length="243" mass="26429">MRNLMSLVGLVGLVGVSFSLPTMSAQKNEVDARHLNKMGIEVLSTEPGEIDGYVRAITNQGMFYVSEDGNRLISGNVFDITGSEPENLSEAAMARVRLKMLKGFQDDMIVYPAENEKYQVTIFTDTTCGYCQRLHQNIASYHAEGITIKYLAFPRGGMSSKGGRQLQTVWCSDDKKAAIGAFKDEENYSGSSSCSNPVAEHYQLGKSFGVTGTPAIILPDGRMVPGALPASRLVAEIRKGESK</sequence>
<evidence type="ECO:0000256" key="4">
    <source>
        <dbReference type="ARBA" id="ARBA00022764"/>
    </source>
</evidence>
<dbReference type="InterPro" id="IPR012336">
    <property type="entry name" value="Thioredoxin-like_fold"/>
</dbReference>
<keyword evidence="4 7" id="KW-0574">Periplasm</keyword>
<accession>A0A432YYT5</accession>
<comment type="caution">
    <text evidence="10">The sequence shown here is derived from an EMBL/GenBank/DDBJ whole genome shotgun (WGS) entry which is preliminary data.</text>
</comment>
<comment type="subcellular location">
    <subcellularLocation>
        <location evidence="1 7">Periplasm</location>
    </subcellularLocation>
</comment>
<protein>
    <recommendedName>
        <fullName evidence="7">Thiol:disulfide interchange protein</fullName>
    </recommendedName>
</protein>
<reference evidence="11" key="1">
    <citation type="journal article" date="2018" name="Front. Microbiol.">
        <title>Genome-Based Analysis Reveals the Taxonomy and Diversity of the Family Idiomarinaceae.</title>
        <authorList>
            <person name="Liu Y."/>
            <person name="Lai Q."/>
            <person name="Shao Z."/>
        </authorList>
    </citation>
    <scope>NUCLEOTIDE SEQUENCE [LARGE SCALE GENOMIC DNA]</scope>
    <source>
        <strain evidence="11">R22</strain>
    </source>
</reference>
<dbReference type="InterPro" id="IPR033954">
    <property type="entry name" value="DiS-bond_Isoase_DsbC/G"/>
</dbReference>
<dbReference type="Gene3D" id="3.40.30.10">
    <property type="entry name" value="Glutaredoxin"/>
    <property type="match status" value="1"/>
</dbReference>
<evidence type="ECO:0000256" key="3">
    <source>
        <dbReference type="ARBA" id="ARBA00022729"/>
    </source>
</evidence>
<evidence type="ECO:0000256" key="1">
    <source>
        <dbReference type="ARBA" id="ARBA00004418"/>
    </source>
</evidence>
<dbReference type="GO" id="GO:0042597">
    <property type="term" value="C:periplasmic space"/>
    <property type="evidence" value="ECO:0007669"/>
    <property type="project" value="UniProtKB-SubCell"/>
</dbReference>
<dbReference type="SUPFAM" id="SSF52833">
    <property type="entry name" value="Thioredoxin-like"/>
    <property type="match status" value="1"/>
</dbReference>
<dbReference type="Pfam" id="PF10411">
    <property type="entry name" value="DsbC_N"/>
    <property type="match status" value="1"/>
</dbReference>
<name>A0A432YYT5_9GAMM</name>
<keyword evidence="6 7" id="KW-0676">Redox-active center</keyword>
<dbReference type="SUPFAM" id="SSF54423">
    <property type="entry name" value="DsbC/DsbG N-terminal domain-like"/>
    <property type="match status" value="1"/>
</dbReference>
<keyword evidence="5" id="KW-1015">Disulfide bond</keyword>
<evidence type="ECO:0000256" key="5">
    <source>
        <dbReference type="ARBA" id="ARBA00023157"/>
    </source>
</evidence>
<dbReference type="OrthoDB" id="12976at2"/>
<keyword evidence="3 7" id="KW-0732">Signal</keyword>
<proteinExistence type="inferred from homology"/>
<dbReference type="EMBL" id="PIQC01000005">
    <property type="protein sequence ID" value="RUO68779.1"/>
    <property type="molecule type" value="Genomic_DNA"/>
</dbReference>
<evidence type="ECO:0000313" key="11">
    <source>
        <dbReference type="Proteomes" id="UP000288058"/>
    </source>
</evidence>
<feature type="domain" description="Thioredoxin-like fold" evidence="9">
    <location>
        <begin position="113"/>
        <end position="235"/>
    </location>
</feature>
<dbReference type="RefSeq" id="WP_126781841.1">
    <property type="nucleotide sequence ID" value="NZ_PIQC01000005.1"/>
</dbReference>
<dbReference type="Pfam" id="PF13098">
    <property type="entry name" value="Thioredoxin_2"/>
    <property type="match status" value="1"/>
</dbReference>
<dbReference type="Proteomes" id="UP000288058">
    <property type="component" value="Unassembled WGS sequence"/>
</dbReference>
<organism evidence="10 11">
    <name type="scientific">Idiomarina ramblicola</name>
    <dbReference type="NCBI Taxonomy" id="263724"/>
    <lineage>
        <taxon>Bacteria</taxon>
        <taxon>Pseudomonadati</taxon>
        <taxon>Pseudomonadota</taxon>
        <taxon>Gammaproteobacteria</taxon>
        <taxon>Alteromonadales</taxon>
        <taxon>Idiomarinaceae</taxon>
        <taxon>Idiomarina</taxon>
    </lineage>
</organism>
<keyword evidence="11" id="KW-1185">Reference proteome</keyword>
<dbReference type="GO" id="GO:0016853">
    <property type="term" value="F:isomerase activity"/>
    <property type="evidence" value="ECO:0007669"/>
    <property type="project" value="UniProtKB-KW"/>
</dbReference>
<gene>
    <name evidence="10" type="ORF">CWI78_07635</name>
</gene>
<evidence type="ECO:0000259" key="8">
    <source>
        <dbReference type="Pfam" id="PF10411"/>
    </source>
</evidence>
<dbReference type="InterPro" id="IPR036249">
    <property type="entry name" value="Thioredoxin-like_sf"/>
</dbReference>
<comment type="function">
    <text evidence="7">Required for disulfide bond formation in some periplasmic proteins. Acts by transferring its disulfide bond to other proteins and is reduced in the process.</text>
</comment>
<comment type="similarity">
    <text evidence="2 7">Belongs to the thioredoxin family. DsbC subfamily.</text>
</comment>
<dbReference type="InterPro" id="IPR051470">
    <property type="entry name" value="Thiol:disulfide_interchange"/>
</dbReference>
<dbReference type="PANTHER" id="PTHR35272">
    <property type="entry name" value="THIOL:DISULFIDE INTERCHANGE PROTEIN DSBC-RELATED"/>
    <property type="match status" value="1"/>
</dbReference>
<evidence type="ECO:0000256" key="7">
    <source>
        <dbReference type="RuleBase" id="RU364038"/>
    </source>
</evidence>
<dbReference type="AlphaFoldDB" id="A0A432YYT5"/>
<evidence type="ECO:0000313" key="10">
    <source>
        <dbReference type="EMBL" id="RUO68779.1"/>
    </source>
</evidence>
<dbReference type="Gene3D" id="3.10.450.70">
    <property type="entry name" value="Disulphide bond isomerase, DsbC/G, N-terminal"/>
    <property type="match status" value="1"/>
</dbReference>
<evidence type="ECO:0000256" key="2">
    <source>
        <dbReference type="ARBA" id="ARBA00009813"/>
    </source>
</evidence>
<dbReference type="CDD" id="cd03020">
    <property type="entry name" value="DsbA_DsbC_DsbG"/>
    <property type="match status" value="1"/>
</dbReference>
<feature type="domain" description="Disulphide bond isomerase DsbC/G N-terminal" evidence="8">
    <location>
        <begin position="26"/>
        <end position="89"/>
    </location>
</feature>
<dbReference type="PANTHER" id="PTHR35272:SF3">
    <property type="entry name" value="THIOL:DISULFIDE INTERCHANGE PROTEIN DSBC"/>
    <property type="match status" value="1"/>
</dbReference>
<evidence type="ECO:0000256" key="6">
    <source>
        <dbReference type="ARBA" id="ARBA00023284"/>
    </source>
</evidence>
<evidence type="ECO:0000259" key="9">
    <source>
        <dbReference type="Pfam" id="PF13098"/>
    </source>
</evidence>
<dbReference type="InterPro" id="IPR018950">
    <property type="entry name" value="DiS-bond_isomerase_DsbC/G_N"/>
</dbReference>
<dbReference type="InterPro" id="IPR009094">
    <property type="entry name" value="DiS-bond_isomerase_DsbC/G_N_sf"/>
</dbReference>